<dbReference type="SMART" id="SM00642">
    <property type="entry name" value="Aamy"/>
    <property type="match status" value="1"/>
</dbReference>
<comment type="caution">
    <text evidence="3">The sequence shown here is derived from an EMBL/GenBank/DDBJ whole genome shotgun (WGS) entry which is preliminary data.</text>
</comment>
<dbReference type="Gene3D" id="2.60.40.2320">
    <property type="match status" value="1"/>
</dbReference>
<dbReference type="NCBIfam" id="TIGR02104">
    <property type="entry name" value="pulA_typeI"/>
    <property type="match status" value="1"/>
</dbReference>
<evidence type="ECO:0000313" key="4">
    <source>
        <dbReference type="Proteomes" id="UP000095209"/>
    </source>
</evidence>
<dbReference type="InterPro" id="IPR004193">
    <property type="entry name" value="Glyco_hydro_13_N"/>
</dbReference>
<dbReference type="InterPro" id="IPR013783">
    <property type="entry name" value="Ig-like_fold"/>
</dbReference>
<gene>
    <name evidence="3" type="ORF">BFG57_03255</name>
</gene>
<keyword evidence="4" id="KW-1185">Reference proteome</keyword>
<dbReference type="Gene3D" id="3.20.20.80">
    <property type="entry name" value="Glycosidases"/>
    <property type="match status" value="1"/>
</dbReference>
<evidence type="ECO:0000256" key="1">
    <source>
        <dbReference type="ARBA" id="ARBA00008061"/>
    </source>
</evidence>
<dbReference type="GO" id="GO:0004553">
    <property type="term" value="F:hydrolase activity, hydrolyzing O-glycosyl compounds"/>
    <property type="evidence" value="ECO:0007669"/>
    <property type="project" value="InterPro"/>
</dbReference>
<reference evidence="3 4" key="1">
    <citation type="submission" date="2016-08" db="EMBL/GenBank/DDBJ databases">
        <title>Genome of Bacillus solimangrovi GH2-4.</title>
        <authorList>
            <person name="Lim S."/>
            <person name="Kim B.-C."/>
        </authorList>
    </citation>
    <scope>NUCLEOTIDE SEQUENCE [LARGE SCALE GENOMIC DNA]</scope>
    <source>
        <strain evidence="3 4">GH2-4</strain>
    </source>
</reference>
<dbReference type="EMBL" id="MJEH01000044">
    <property type="protein sequence ID" value="OEH91772.1"/>
    <property type="molecule type" value="Genomic_DNA"/>
</dbReference>
<dbReference type="SUPFAM" id="SSF81296">
    <property type="entry name" value="E set domains"/>
    <property type="match status" value="1"/>
</dbReference>
<accession>A0A1E5LCF5</accession>
<dbReference type="AlphaFoldDB" id="A0A1E5LCF5"/>
<dbReference type="Gene3D" id="2.60.40.10">
    <property type="entry name" value="Immunoglobulins"/>
    <property type="match status" value="1"/>
</dbReference>
<dbReference type="RefSeq" id="WP_069718057.1">
    <property type="nucleotide sequence ID" value="NZ_MJEH01000044.1"/>
</dbReference>
<dbReference type="SUPFAM" id="SSF51445">
    <property type="entry name" value="(Trans)glycosidases"/>
    <property type="match status" value="1"/>
</dbReference>
<dbReference type="Pfam" id="PF00128">
    <property type="entry name" value="Alpha-amylase"/>
    <property type="match status" value="1"/>
</dbReference>
<dbReference type="SMR" id="A0A1E5LCF5"/>
<dbReference type="OrthoDB" id="9761875at2"/>
<proteinExistence type="inferred from homology"/>
<evidence type="ECO:0000259" key="2">
    <source>
        <dbReference type="SMART" id="SM00642"/>
    </source>
</evidence>
<evidence type="ECO:0000313" key="3">
    <source>
        <dbReference type="EMBL" id="OEH91772.1"/>
    </source>
</evidence>
<dbReference type="InterPro" id="IPR014756">
    <property type="entry name" value="Ig_E-set"/>
</dbReference>
<dbReference type="InterPro" id="IPR011840">
    <property type="entry name" value="PulA_typeI"/>
</dbReference>
<comment type="similarity">
    <text evidence="1">Belongs to the glycosyl hydrolase 13 family.</text>
</comment>
<dbReference type="Pfam" id="PF17999">
    <property type="entry name" value="PulA_N1"/>
    <property type="match status" value="1"/>
</dbReference>
<dbReference type="InterPro" id="IPR006047">
    <property type="entry name" value="GH13_cat_dom"/>
</dbReference>
<dbReference type="InterPro" id="IPR013780">
    <property type="entry name" value="Glyco_hydro_b"/>
</dbReference>
<organism evidence="3 4">
    <name type="scientific">Bacillus solimangrovi</name>
    <dbReference type="NCBI Taxonomy" id="1305675"/>
    <lineage>
        <taxon>Bacteria</taxon>
        <taxon>Bacillati</taxon>
        <taxon>Bacillota</taxon>
        <taxon>Bacilli</taxon>
        <taxon>Bacillales</taxon>
        <taxon>Bacillaceae</taxon>
        <taxon>Bacillus</taxon>
    </lineage>
</organism>
<dbReference type="Proteomes" id="UP000095209">
    <property type="component" value="Unassembled WGS sequence"/>
</dbReference>
<dbReference type="GO" id="GO:0005975">
    <property type="term" value="P:carbohydrate metabolic process"/>
    <property type="evidence" value="ECO:0007669"/>
    <property type="project" value="InterPro"/>
</dbReference>
<dbReference type="CDD" id="cd02860">
    <property type="entry name" value="E_set_Pullulanase"/>
    <property type="match status" value="1"/>
</dbReference>
<dbReference type="InterPro" id="IPR040697">
    <property type="entry name" value="PulA_N1"/>
</dbReference>
<dbReference type="STRING" id="1305675.BFG57_03255"/>
<feature type="domain" description="Glycosyl hydrolase family 13 catalytic" evidence="2">
    <location>
        <begin position="218"/>
        <end position="613"/>
    </location>
</feature>
<dbReference type="InterPro" id="IPR017853">
    <property type="entry name" value="GH"/>
</dbReference>
<protein>
    <submittedName>
        <fullName evidence="3">Type I pullulanase</fullName>
    </submittedName>
</protein>
<name>A0A1E5LCF5_9BACI</name>
<sequence length="716" mass="83006">MKPLFKAYLDELNKLTVLAKPGFQSSQFNLIHDSGRETLNIEHVEATDEYTKYVCRSHDFLKLEKEYHIEDEVGYRFPLFIGAVIRTEAFDERYSYDGTDLGNVYDKNETIYKVWAPSATRAEIVFYNENQLVSSKHSMKREDRGVWVYYQKGDHEGQRYTYLVCINQQWHEAVDPYVRSVTVNGHLGVVIDPQKVNQPINKSYLPHFKHYTDAVIYETHIRDFTIHKKSGVKQKGKYLGFVEEGTTDQKGKVTGIDYLVHLGVTHIQIMPVHDFEGVDEYSPSSEYNWGYNPVHFNVPDGSYASDPINPYTRIKELKEMVALLHKKGLRVIFDVVYNHVFKRETSSFSNLVPGYYFRYNTDGMPSNGTGVGNDIASERKMVRKFIVDSVVYWIKEFGIDGIRFDLMGILDIDTMKEIRRAVDVIDDSILILGEGWELNTPLQKEKKATLSNASQLQRIAFFNDQFRDIIKGSNFELENRGLISGEKISENSLMQLFAGTVTFNDEFPGLFETPSQSVNYIECHDNHTLWDKLLATNGQESETTRRKRQRLGITMIILSQGIPFLHSGMEFFRTKFGDENSYKSGDIINQLDWERRSCNEQNIQYVRNILKLRKKFKAFRLQTQAQVTQCYQWMGSGEGYCMYLLHHFEQPEKILVIFNFSNDVTQLSLGLEGTWKTIVKGEIATFKQREHINLHYFEIEPLSTIVAIQEVSDKID</sequence>
<dbReference type="PANTHER" id="PTHR43002">
    <property type="entry name" value="GLYCOGEN DEBRANCHING ENZYME"/>
    <property type="match status" value="1"/>
</dbReference>
<dbReference type="CDD" id="cd11341">
    <property type="entry name" value="AmyAc_Pullulanase_LD-like"/>
    <property type="match status" value="1"/>
</dbReference>
<dbReference type="Pfam" id="PF02922">
    <property type="entry name" value="CBM_48"/>
    <property type="match status" value="1"/>
</dbReference>
<dbReference type="Gene3D" id="2.60.40.1180">
    <property type="entry name" value="Golgi alpha-mannosidase II"/>
    <property type="match status" value="1"/>
</dbReference>